<feature type="domain" description="NOMO-like N-terminal beta-sandwich" evidence="9">
    <location>
        <begin position="35"/>
        <end position="100"/>
    </location>
</feature>
<keyword evidence="3 8" id="KW-0732">Signal</keyword>
<comment type="subcellular location">
    <subcellularLocation>
        <location evidence="1">Endoplasmic reticulum membrane</location>
        <topology evidence="1">Single-pass type I membrane protein</topology>
    </subcellularLocation>
</comment>
<evidence type="ECO:0000256" key="2">
    <source>
        <dbReference type="ARBA" id="ARBA00022692"/>
    </source>
</evidence>
<feature type="domain" description="NOMO fifth transthyretin-like" evidence="13">
    <location>
        <begin position="387"/>
        <end position="474"/>
    </location>
</feature>
<dbReference type="InterPro" id="IPR056190">
    <property type="entry name" value="NOMO_5th"/>
</dbReference>
<dbReference type="InterPro" id="IPR055073">
    <property type="entry name" value="NOMO1-like_9th"/>
</dbReference>
<dbReference type="InterPro" id="IPR055074">
    <property type="entry name" value="NOMO1-3_2nd"/>
</dbReference>
<dbReference type="Pfam" id="PF22904">
    <property type="entry name" value="NOMO1-like_2nd"/>
    <property type="match status" value="3"/>
</dbReference>
<evidence type="ECO:0000259" key="12">
    <source>
        <dbReference type="Pfam" id="PF23141"/>
    </source>
</evidence>
<proteinExistence type="predicted"/>
<keyword evidence="15" id="KW-1185">Reference proteome</keyword>
<feature type="chain" id="PRO_5001729052" evidence="8">
    <location>
        <begin position="22"/>
        <end position="1135"/>
    </location>
</feature>
<feature type="domain" description="NOMO seventh transthyretin-like" evidence="12">
    <location>
        <begin position="570"/>
        <end position="630"/>
    </location>
</feature>
<dbReference type="InterPro" id="IPR055075">
    <property type="entry name" value="NOMO-like_N"/>
</dbReference>
<accession>A0A077ZWN2</accession>
<gene>
    <name evidence="14" type="primary">Contig4752.g5074</name>
    <name evidence="14" type="ORF">STYLEM_3253</name>
</gene>
<evidence type="ECO:0000256" key="6">
    <source>
        <dbReference type="ARBA" id="ARBA00023136"/>
    </source>
</evidence>
<evidence type="ECO:0000256" key="3">
    <source>
        <dbReference type="ARBA" id="ARBA00022729"/>
    </source>
</evidence>
<dbReference type="GO" id="GO:0030246">
    <property type="term" value="F:carbohydrate binding"/>
    <property type="evidence" value="ECO:0007669"/>
    <property type="project" value="InterPro"/>
</dbReference>
<keyword evidence="5 7" id="KW-1133">Transmembrane helix</keyword>
<dbReference type="OrthoDB" id="10263633at2759"/>
<dbReference type="InterPro" id="IPR051417">
    <property type="entry name" value="SDr/BOS_complex"/>
</dbReference>
<evidence type="ECO:0000256" key="5">
    <source>
        <dbReference type="ARBA" id="ARBA00022989"/>
    </source>
</evidence>
<dbReference type="Pfam" id="PF23194">
    <property type="entry name" value="NOMO_5th"/>
    <property type="match status" value="1"/>
</dbReference>
<evidence type="ECO:0000256" key="1">
    <source>
        <dbReference type="ARBA" id="ARBA00004115"/>
    </source>
</evidence>
<dbReference type="Pfam" id="PF23141">
    <property type="entry name" value="Ig_NOMO"/>
    <property type="match status" value="1"/>
</dbReference>
<dbReference type="EMBL" id="CCKQ01003150">
    <property type="protein sequence ID" value="CDW74259.1"/>
    <property type="molecule type" value="Genomic_DNA"/>
</dbReference>
<dbReference type="Pfam" id="PF22898">
    <property type="entry name" value="NOMO1-like_1st"/>
    <property type="match status" value="1"/>
</dbReference>
<keyword evidence="4" id="KW-0256">Endoplasmic reticulum</keyword>
<dbReference type="OMA" id="FVFKGFG"/>
<dbReference type="InParanoid" id="A0A077ZWN2"/>
<dbReference type="Pfam" id="PF22902">
    <property type="entry name" value="NOMO1-like_9th"/>
    <property type="match status" value="1"/>
</dbReference>
<dbReference type="GO" id="GO:0005789">
    <property type="term" value="C:endoplasmic reticulum membrane"/>
    <property type="evidence" value="ECO:0007669"/>
    <property type="project" value="UniProtKB-SubCell"/>
</dbReference>
<evidence type="ECO:0000259" key="13">
    <source>
        <dbReference type="Pfam" id="PF23194"/>
    </source>
</evidence>
<keyword evidence="2 7" id="KW-0812">Transmembrane</keyword>
<feature type="transmembrane region" description="Helical" evidence="7">
    <location>
        <begin position="1091"/>
        <end position="1108"/>
    </location>
</feature>
<feature type="domain" description="NOMO-like ninth beta-sandwich" evidence="10">
    <location>
        <begin position="735"/>
        <end position="805"/>
    </location>
</feature>
<feature type="domain" description="NOMO second beta-sandwich" evidence="11">
    <location>
        <begin position="480"/>
        <end position="554"/>
    </location>
</feature>
<dbReference type="InterPro" id="IPR013783">
    <property type="entry name" value="Ig-like_fold"/>
</dbReference>
<evidence type="ECO:0000259" key="10">
    <source>
        <dbReference type="Pfam" id="PF22902"/>
    </source>
</evidence>
<dbReference type="SUPFAM" id="SSF49452">
    <property type="entry name" value="Starch-binding domain-like"/>
    <property type="match status" value="2"/>
</dbReference>
<keyword evidence="6 7" id="KW-0472">Membrane</keyword>
<dbReference type="PANTHER" id="PTHR23303">
    <property type="entry name" value="CARBOXYPEPTIDASE REGULATORY REGION-CONTAINING"/>
    <property type="match status" value="1"/>
</dbReference>
<evidence type="ECO:0000256" key="8">
    <source>
        <dbReference type="SAM" id="SignalP"/>
    </source>
</evidence>
<dbReference type="InterPro" id="IPR056319">
    <property type="entry name" value="NOMO_7th"/>
</dbReference>
<name>A0A077ZWN2_STYLE</name>
<evidence type="ECO:0000313" key="15">
    <source>
        <dbReference type="Proteomes" id="UP000039865"/>
    </source>
</evidence>
<feature type="domain" description="NOMO second beta-sandwich" evidence="11">
    <location>
        <begin position="306"/>
        <end position="372"/>
    </location>
</feature>
<evidence type="ECO:0000256" key="4">
    <source>
        <dbReference type="ARBA" id="ARBA00022824"/>
    </source>
</evidence>
<dbReference type="PANTHER" id="PTHR23303:SF14">
    <property type="entry name" value="BOS COMPLEX SUBUNIT NOMO1-RELATED"/>
    <property type="match status" value="1"/>
</dbReference>
<dbReference type="Proteomes" id="UP000039865">
    <property type="component" value="Unassembled WGS sequence"/>
</dbReference>
<evidence type="ECO:0000313" key="14">
    <source>
        <dbReference type="EMBL" id="CDW74259.1"/>
    </source>
</evidence>
<reference evidence="14 15" key="1">
    <citation type="submission" date="2014-06" db="EMBL/GenBank/DDBJ databases">
        <authorList>
            <person name="Swart Estienne"/>
        </authorList>
    </citation>
    <scope>NUCLEOTIDE SEQUENCE [LARGE SCALE GENOMIC DNA]</scope>
    <source>
        <strain evidence="14 15">130c</strain>
    </source>
</reference>
<feature type="domain" description="NOMO second beta-sandwich" evidence="11">
    <location>
        <begin position="210"/>
        <end position="299"/>
    </location>
</feature>
<evidence type="ECO:0000256" key="7">
    <source>
        <dbReference type="SAM" id="Phobius"/>
    </source>
</evidence>
<dbReference type="AlphaFoldDB" id="A0A077ZWN2"/>
<evidence type="ECO:0000259" key="11">
    <source>
        <dbReference type="Pfam" id="PF22904"/>
    </source>
</evidence>
<dbReference type="InterPro" id="IPR013784">
    <property type="entry name" value="Carb-bd-like_fold"/>
</dbReference>
<dbReference type="Gene3D" id="2.60.40.1120">
    <property type="entry name" value="Carboxypeptidase-like, regulatory domain"/>
    <property type="match status" value="1"/>
</dbReference>
<feature type="signal peptide" evidence="8">
    <location>
        <begin position="1"/>
        <end position="21"/>
    </location>
</feature>
<dbReference type="SUPFAM" id="SSF49478">
    <property type="entry name" value="Cna protein B-type domain"/>
    <property type="match status" value="1"/>
</dbReference>
<sequence>MKAKILLSLATSLLTLSSVTSSEINCNAHIDLQSEESQVSFDKMYLDVYSQSGAKQEQSQCTPDGNCFVVVYNLDNFSVRMRGPQGSVFEPAEYVVDTKKGGNCDDLAFRLKGFSLKFGVKALNQQGKHVNGPKGLGVEITRMGKNSKVPFNVQQTDENGVVEFKDISIPDTYSLRIIPNEDLTLKQEQINCQFEWETGFKCEQDSFVISGFSVSGKILNYNDPMPNVSVYIHQGDQKIQEKAKDALKSVKTDPQGVYKFTDIQSGSYQVVAVYSENQSKFQVEPDTIKVVVDAELIQLEPFQVIGFSISGKAVNNKGEGISGVKIVIDGQQKALTNDKGLYKLDEITPGQYILEGFANHYIFDSMTINIQSNSRSIPNLIASDYHLCGKISVDNLEAGQSFSIAKRTIILVEKNKNERRTTTNENGDYCFEVKSGQYTITPAVSQEEKERGLKFNPADKQISIDGTPALNVNFGQTKVTIQGRVQCLEQEDKKCQNIKVHLHSQDKLLSSETVNDKGIFRFEKVLPGKYKVSVDVPEYCWKVDSYQVNAQDDQNREIIFEQVGYQMPYESTHSFDLFVKKGKGSQIDKKRIQKGKNHHLCFDQRGSYTLSPDTCYKFEQEKFTFDTSSQDNKVVSFKPTHIKVEGLVILKDESQMSQVKMLVLSAQDQSNIDELKLTKQTSTKYSFEYYSPVDKDLIIQPQIAGDASLLFYPTSKKITVGGECISNILFETKTGYTISGKIDPPTEGVLIKVLNKNSKKEIMETTSNGSGEYKVGPLYDDQQYEIEASKEDYIIKRDGTSYNFKSQKLSTLTVSIQDQNGEPLELVSLQLSAGKGFRQTGSTNAQGIHKFIGLFAGKFYVTAILKEYDFGSSSFAVDLKDGDQALKQLVGKRVQFSAFGQVSKISGLPLTEGRIIASCVDCERTEEAKVDQDGFFRVRGLIPNNKYHLTVVSDEIDRTVPSQLTIDVRQEDSKNHQFLAIMQSPFIEVSGSVEFEGEDQKAVFKEDPRAVVELYDPDNLDQPLRTWQLGLSRYFQFSQLPRKQYIVRVVPKRGASDKRYEQTVFQANLNGGFQNLLVPSKQKGKSNIQRTALVGPVLFILVVAGLFYQDTIKKYLGIDEESKRQQQRDQEKKSK</sequence>
<evidence type="ECO:0000259" key="9">
    <source>
        <dbReference type="Pfam" id="PF22898"/>
    </source>
</evidence>
<protein>
    <submittedName>
        <fullName evidence="14">Nodal modulator 1-like</fullName>
    </submittedName>
</protein>
<dbReference type="Gene3D" id="2.60.40.10">
    <property type="entry name" value="Immunoglobulins"/>
    <property type="match status" value="2"/>
</dbReference>
<organism evidence="14 15">
    <name type="scientific">Stylonychia lemnae</name>
    <name type="common">Ciliate</name>
    <dbReference type="NCBI Taxonomy" id="5949"/>
    <lineage>
        <taxon>Eukaryota</taxon>
        <taxon>Sar</taxon>
        <taxon>Alveolata</taxon>
        <taxon>Ciliophora</taxon>
        <taxon>Intramacronucleata</taxon>
        <taxon>Spirotrichea</taxon>
        <taxon>Stichotrichia</taxon>
        <taxon>Sporadotrichida</taxon>
        <taxon>Oxytrichidae</taxon>
        <taxon>Stylonychinae</taxon>
        <taxon>Stylonychia</taxon>
    </lineage>
</organism>